<organism evidence="1 2">
    <name type="scientific">Limimaricola variabilis</name>
    <dbReference type="NCBI Taxonomy" id="1492771"/>
    <lineage>
        <taxon>Bacteria</taxon>
        <taxon>Pseudomonadati</taxon>
        <taxon>Pseudomonadota</taxon>
        <taxon>Alphaproteobacteria</taxon>
        <taxon>Rhodobacterales</taxon>
        <taxon>Paracoccaceae</taxon>
        <taxon>Limimaricola</taxon>
    </lineage>
</organism>
<dbReference type="EMBL" id="JACIBX010000003">
    <property type="protein sequence ID" value="MBB3711776.1"/>
    <property type="molecule type" value="Genomic_DNA"/>
</dbReference>
<keyword evidence="2" id="KW-1185">Reference proteome</keyword>
<name>A0ABR6HMZ1_9RHOB</name>
<accession>A0ABR6HMZ1</accession>
<proteinExistence type="predicted"/>
<protein>
    <submittedName>
        <fullName evidence="1">Uncharacterized protein</fullName>
    </submittedName>
</protein>
<reference evidence="1 2" key="1">
    <citation type="submission" date="2020-08" db="EMBL/GenBank/DDBJ databases">
        <title>Genomic Encyclopedia of Type Strains, Phase III (KMG-III): the genomes of soil and plant-associated and newly described type strains.</title>
        <authorList>
            <person name="Whitman W."/>
        </authorList>
    </citation>
    <scope>NUCLEOTIDE SEQUENCE [LARGE SCALE GENOMIC DNA]</scope>
    <source>
        <strain evidence="1 2">CECT 8572</strain>
    </source>
</reference>
<gene>
    <name evidence="1" type="ORF">FHS00_001347</name>
</gene>
<evidence type="ECO:0000313" key="2">
    <source>
        <dbReference type="Proteomes" id="UP000576152"/>
    </source>
</evidence>
<sequence length="259" mass="28085">MACLPLHGRVDCTRCFASANTVKFDTTRRTSPDGTWRITSNPLAWGNAEPEIVVLGFSKGPTQAGALASAPHDAIAYRGSRTAVGKILAHIGVVPQPEGGRYKEMVDRLVSDRSGRFHFGSLVRCTVVRYDEKSRTWKGSGGGMLDRFTGTGFGNEVATNCASEFLGTLPARTRLVVMFGLGTGLNYVRATRKLLETVRPGTWRTLNEVAYTDGQVTFVHVEHFASQGALIPDWLGETGHPRSEYGRNARDAVEAALLG</sequence>
<comment type="caution">
    <text evidence="1">The sequence shown here is derived from an EMBL/GenBank/DDBJ whole genome shotgun (WGS) entry which is preliminary data.</text>
</comment>
<evidence type="ECO:0000313" key="1">
    <source>
        <dbReference type="EMBL" id="MBB3711776.1"/>
    </source>
</evidence>
<dbReference type="Proteomes" id="UP000576152">
    <property type="component" value="Unassembled WGS sequence"/>
</dbReference>
<dbReference type="RefSeq" id="WP_183471113.1">
    <property type="nucleotide sequence ID" value="NZ_JACIBX010000003.1"/>
</dbReference>